<evidence type="ECO:0000313" key="2">
    <source>
        <dbReference type="Proteomes" id="UP000273278"/>
    </source>
</evidence>
<dbReference type="PANTHER" id="PTHR11102">
    <property type="entry name" value="SEL-1-LIKE PROTEIN"/>
    <property type="match status" value="1"/>
</dbReference>
<dbReference type="SMART" id="SM00671">
    <property type="entry name" value="SEL1"/>
    <property type="match status" value="6"/>
</dbReference>
<evidence type="ECO:0000313" key="1">
    <source>
        <dbReference type="EMBL" id="AYQ55193.1"/>
    </source>
</evidence>
<dbReference type="Proteomes" id="UP000273278">
    <property type="component" value="Chromosome"/>
</dbReference>
<dbReference type="Pfam" id="PF08238">
    <property type="entry name" value="Sel1"/>
    <property type="match status" value="8"/>
</dbReference>
<protein>
    <submittedName>
        <fullName evidence="1">Uncharacterized protein</fullName>
    </submittedName>
</protein>
<organism evidence="1 2">
    <name type="scientific">Methanomethylophilus alvi</name>
    <dbReference type="NCBI Taxonomy" id="1291540"/>
    <lineage>
        <taxon>Archaea</taxon>
        <taxon>Methanobacteriati</taxon>
        <taxon>Thermoplasmatota</taxon>
        <taxon>Thermoplasmata</taxon>
        <taxon>Methanomassiliicoccales</taxon>
        <taxon>Methanomethylophilaceae</taxon>
        <taxon>Methanomethylophilus</taxon>
    </lineage>
</organism>
<dbReference type="PANTHER" id="PTHR11102:SF160">
    <property type="entry name" value="ERAD-ASSOCIATED E3 UBIQUITIN-PROTEIN LIGASE COMPONENT HRD3"/>
    <property type="match status" value="1"/>
</dbReference>
<dbReference type="EMBL" id="CP017686">
    <property type="protein sequence ID" value="AYQ55193.1"/>
    <property type="molecule type" value="Genomic_DNA"/>
</dbReference>
<accession>A0A3G3IH64</accession>
<proteinExistence type="predicted"/>
<name>A0A3G3IH64_9ARCH</name>
<reference evidence="1 2" key="1">
    <citation type="submission" date="2016-10" db="EMBL/GenBank/DDBJ databases">
        <title>Complete genome of the TMA-utilizing, human hosted archaeon Methanomethylophilus alvus Gen. nov, sp. nov., strain Mx-05, derived from a pure culture.</title>
        <authorList>
            <person name="Brugere J.-F."/>
            <person name="Ben Hania W."/>
            <person name="Chaudhary P.P."/>
            <person name="Gaci N."/>
            <person name="Borrel G."/>
            <person name="Cao Van Tuat L."/>
            <person name="Fardeau M.-L."/>
            <person name="Harris H.M.B."/>
            <person name="O'Toole P.W."/>
            <person name="Ollivier B."/>
        </authorList>
    </citation>
    <scope>NUCLEOTIDE SEQUENCE [LARGE SCALE GENOMIC DNA]</scope>
    <source>
        <strain evidence="1 2">Mx-05</strain>
    </source>
</reference>
<dbReference type="InterPro" id="IPR050767">
    <property type="entry name" value="Sel1_AlgK"/>
</dbReference>
<dbReference type="Gene3D" id="1.25.40.10">
    <property type="entry name" value="Tetratricopeptide repeat domain"/>
    <property type="match status" value="3"/>
</dbReference>
<dbReference type="InterPro" id="IPR011990">
    <property type="entry name" value="TPR-like_helical_dom_sf"/>
</dbReference>
<dbReference type="OMA" id="SMFKLGC"/>
<dbReference type="AlphaFoldDB" id="A0A3G3IH64"/>
<dbReference type="GeneID" id="41321833"/>
<dbReference type="SUPFAM" id="SSF81901">
    <property type="entry name" value="HCP-like"/>
    <property type="match status" value="2"/>
</dbReference>
<gene>
    <name evidence="1" type="ORF">BKD89_05160</name>
</gene>
<dbReference type="RefSeq" id="WP_015504940.1">
    <property type="nucleotide sequence ID" value="NZ_CP017686.1"/>
</dbReference>
<sequence>MDPQEAETLCRNAIDLVVGNGVEKDASKAADIFRSVADSGYPEGMFGLAELLYSGNGVQKDVRSAMRLYENAASAGNIPAAFRLGNILLSEGDFSDPGKGREYVQSCCDAGFEPAYGCMGDVCFYGIGASPDQKTAAVWYGRAASAGDPVSMFKLGCMYESGNGVDVDPGRSSEMFRRSAEAGFPEAQFKMASLTYDGIVDGGKKASFDWYSRCSERIPVAKFNMATMLLSGDGVPPDKEGAFKLYRELADSGDADSMFQIGRMYIEGDGVRQDPEEGFRRIGEAARMGSAEAKQLVENLRRRQNTQMIHIDGAEE</sequence>
<dbReference type="InterPro" id="IPR006597">
    <property type="entry name" value="Sel1-like"/>
</dbReference>